<dbReference type="InterPro" id="IPR003619">
    <property type="entry name" value="MAD_homology1_Dwarfin-type"/>
</dbReference>
<keyword evidence="7" id="KW-0539">Nucleus</keyword>
<feature type="region of interest" description="Disordered" evidence="9">
    <location>
        <begin position="915"/>
        <end position="964"/>
    </location>
</feature>
<evidence type="ECO:0000313" key="13">
    <source>
        <dbReference type="WBParaSite" id="MBELARI_LOCUS19633"/>
    </source>
</evidence>
<dbReference type="GO" id="GO:0008270">
    <property type="term" value="F:zinc ion binding"/>
    <property type="evidence" value="ECO:0007669"/>
    <property type="project" value="InterPro"/>
</dbReference>
<dbReference type="InterPro" id="IPR019548">
    <property type="entry name" value="CTF/NFI_DNA-bd_N"/>
</dbReference>
<keyword evidence="10" id="KW-1133">Transmembrane helix</keyword>
<feature type="region of interest" description="Disordered" evidence="9">
    <location>
        <begin position="797"/>
        <end position="821"/>
    </location>
</feature>
<dbReference type="PANTHER" id="PTHR11492:SF8">
    <property type="entry name" value="NUCLEAR FACTOR I, ISOFORM B"/>
    <property type="match status" value="1"/>
</dbReference>
<evidence type="ECO:0000256" key="8">
    <source>
        <dbReference type="SAM" id="Coils"/>
    </source>
</evidence>
<dbReference type="Pfam" id="PF23406">
    <property type="entry name" value="ZNF380_CC"/>
    <property type="match status" value="1"/>
</dbReference>
<feature type="compositionally biased region" description="Basic and acidic residues" evidence="9">
    <location>
        <begin position="374"/>
        <end position="384"/>
    </location>
</feature>
<dbReference type="Pfam" id="PF03165">
    <property type="entry name" value="MH1"/>
    <property type="match status" value="1"/>
</dbReference>
<keyword evidence="10" id="KW-0472">Membrane</keyword>
<evidence type="ECO:0000256" key="9">
    <source>
        <dbReference type="SAM" id="MobiDB-lite"/>
    </source>
</evidence>
<feature type="compositionally biased region" description="Basic and acidic residues" evidence="9">
    <location>
        <begin position="326"/>
        <end position="342"/>
    </location>
</feature>
<evidence type="ECO:0000256" key="4">
    <source>
        <dbReference type="ARBA" id="ARBA00023125"/>
    </source>
</evidence>
<keyword evidence="3" id="KW-0805">Transcription regulation</keyword>
<dbReference type="PANTHER" id="PTHR11492">
    <property type="entry name" value="NUCLEAR FACTOR I"/>
    <property type="match status" value="1"/>
</dbReference>
<evidence type="ECO:0000256" key="6">
    <source>
        <dbReference type="ARBA" id="ARBA00023163"/>
    </source>
</evidence>
<dbReference type="InterPro" id="IPR020604">
    <property type="entry name" value="CTF/NFI_DNA-bd-dom"/>
</dbReference>
<evidence type="ECO:0000256" key="2">
    <source>
        <dbReference type="ARBA" id="ARBA00022705"/>
    </source>
</evidence>
<dbReference type="InterPro" id="IPR003604">
    <property type="entry name" value="Matrin/U1-like-C_Znf_C2H2"/>
</dbReference>
<feature type="transmembrane region" description="Helical" evidence="10">
    <location>
        <begin position="20"/>
        <end position="41"/>
    </location>
</feature>
<evidence type="ECO:0000256" key="3">
    <source>
        <dbReference type="ARBA" id="ARBA00023015"/>
    </source>
</evidence>
<feature type="region of interest" description="Disordered" evidence="9">
    <location>
        <begin position="319"/>
        <end position="384"/>
    </location>
</feature>
<keyword evidence="5" id="KW-0010">Activator</keyword>
<dbReference type="WBParaSite" id="MBELARI_LOCUS19633">
    <property type="protein sequence ID" value="MBELARI_LOCUS19633"/>
    <property type="gene ID" value="MBELARI_LOCUS19633"/>
</dbReference>
<accession>A0AAF3EZG5</accession>
<keyword evidence="8" id="KW-0175">Coiled coil</keyword>
<feature type="coiled-coil region" evidence="8">
    <location>
        <begin position="404"/>
        <end position="494"/>
    </location>
</feature>
<dbReference type="GO" id="GO:0051239">
    <property type="term" value="P:regulation of multicellular organismal process"/>
    <property type="evidence" value="ECO:0007669"/>
    <property type="project" value="UniProtKB-ARBA"/>
</dbReference>
<name>A0AAF3EZG5_9BILA</name>
<keyword evidence="4" id="KW-0238">DNA-binding</keyword>
<evidence type="ECO:0000259" key="11">
    <source>
        <dbReference type="PROSITE" id="PS51080"/>
    </source>
</evidence>
<dbReference type="GO" id="GO:0000981">
    <property type="term" value="F:DNA-binding transcription factor activity, RNA polymerase II-specific"/>
    <property type="evidence" value="ECO:0007669"/>
    <property type="project" value="TreeGrafter"/>
</dbReference>
<dbReference type="InterPro" id="IPR059039">
    <property type="entry name" value="ZNF380_CC"/>
</dbReference>
<keyword evidence="10" id="KW-0812">Transmembrane</keyword>
<dbReference type="GO" id="GO:0045893">
    <property type="term" value="P:positive regulation of DNA-templated transcription"/>
    <property type="evidence" value="ECO:0007669"/>
    <property type="project" value="UniProtKB-ARBA"/>
</dbReference>
<dbReference type="GO" id="GO:0006260">
    <property type="term" value="P:DNA replication"/>
    <property type="evidence" value="ECO:0007669"/>
    <property type="project" value="UniProtKB-KW"/>
</dbReference>
<feature type="region of interest" description="Disordered" evidence="9">
    <location>
        <begin position="117"/>
        <end position="138"/>
    </location>
</feature>
<reference evidence="13" key="1">
    <citation type="submission" date="2024-02" db="UniProtKB">
        <authorList>
            <consortium name="WormBaseParasite"/>
        </authorList>
    </citation>
    <scope>IDENTIFICATION</scope>
</reference>
<protein>
    <recommendedName>
        <fullName evidence="11">CTF/NF-I domain-containing protein</fullName>
    </recommendedName>
</protein>
<feature type="transmembrane region" description="Helical" evidence="10">
    <location>
        <begin position="75"/>
        <end position="97"/>
    </location>
</feature>
<organism evidence="12 13">
    <name type="scientific">Mesorhabditis belari</name>
    <dbReference type="NCBI Taxonomy" id="2138241"/>
    <lineage>
        <taxon>Eukaryota</taxon>
        <taxon>Metazoa</taxon>
        <taxon>Ecdysozoa</taxon>
        <taxon>Nematoda</taxon>
        <taxon>Chromadorea</taxon>
        <taxon>Rhabditida</taxon>
        <taxon>Rhabditina</taxon>
        <taxon>Rhabditomorpha</taxon>
        <taxon>Rhabditoidea</taxon>
        <taxon>Rhabditidae</taxon>
        <taxon>Mesorhabditinae</taxon>
        <taxon>Mesorhabditis</taxon>
    </lineage>
</organism>
<feature type="transmembrane region" description="Helical" evidence="10">
    <location>
        <begin position="145"/>
        <end position="170"/>
    </location>
</feature>
<dbReference type="GO" id="GO:0000978">
    <property type="term" value="F:RNA polymerase II cis-regulatory region sequence-specific DNA binding"/>
    <property type="evidence" value="ECO:0007669"/>
    <property type="project" value="TreeGrafter"/>
</dbReference>
<dbReference type="SMART" id="SM00451">
    <property type="entry name" value="ZnF_U1"/>
    <property type="match status" value="1"/>
</dbReference>
<keyword evidence="2" id="KW-0235">DNA replication</keyword>
<feature type="compositionally biased region" description="Polar residues" evidence="9">
    <location>
        <begin position="916"/>
        <end position="926"/>
    </location>
</feature>
<keyword evidence="12" id="KW-1185">Reference proteome</keyword>
<evidence type="ECO:0000313" key="12">
    <source>
        <dbReference type="Proteomes" id="UP000887575"/>
    </source>
</evidence>
<dbReference type="Pfam" id="PF10524">
    <property type="entry name" value="NfI_DNAbd_pre-N"/>
    <property type="match status" value="1"/>
</dbReference>
<evidence type="ECO:0000256" key="7">
    <source>
        <dbReference type="ARBA" id="ARBA00023242"/>
    </source>
</evidence>
<sequence>MDYEEHKVFGMSVGTVSRILLIVECFLSIALIGITVMTLSAGYNWLPFLMNSLFSSLSVFSIFSMFIGFRRSLPIYFLPILTFETVSTGWVLLWVYASYTSGIDGNLWPVEWLGGPQSDREPAPRDVRDPGYYDRSQTNPETQRAISLSSTLLGVCMMLFFVKIVLWIFAKNCFVFYQEEAVRRDQKMRDFDPMLSERSIEEEDEPYTVIYRKNESPTRVSRQKSNAQIIGSHTSLHSPNLTASPTSQSDNYRTSQYFEYQMTSIVAGLKLNPAIAKMAPNGQISCLICSQQVKPKVWTAHVNGKKHRDNVERLKKQVSESALGHKRAEQSDDGPQEKRQKIDPIQSVQSTSNGGLPDDFFASSGAIQTSQPWQKREEKTDKPKAGVIENIPQGFFDDKRDEWTEDAIKKKEKMDQEYDKFMREINTQNLDELKKQEEEEQREFLERDFESVDEQLKIWEQAHELELMIEEKAAKAVENRVQQMESDEEDDEDMDLFPFGPNHVQPSIVEQLEVDVGGGLGGGLGGGGTPLSSTGSIMPPPPTDWQHTAQYSPNADEFHPFVEALLPYVKEFSYVWFNLQAAKRKYFKRNDQKRMTMEEEKIVKEELMAERPDIKQKWAGRLLGKLRKDIQPQYRDDFVSSVTGRRPAVCVLSNPDQKGKMRRIDCLRQADKVWRLDLVMVILFKGIPLESTDGERLEKCSECHYPQLCINPYHISIAVRELDLFLANFIHTQNPIVLTEPDKATDEDPLSQDEGIWSTGVFSAYELKTLTKPTMMTTSSNGGIITIQVPSLRMPKNEWDISGASTPRTNDSPPSPPPSAVAAVKALSHDMTPCTSKGNSEMVDVLSDEPCEKRMRHASRESVGSVNEEVRRIVQQGGGPGWIEPSTHEKGLLQQHGLADSPMKADDKGKRYAAQKMTTRNSSAFSATPVRRDGRGETNVGEGMQQQTQGGNTSGNGGTQSQPVSRVLVVDQSTGRTRPTSYVRITNATTSQGTQPVNQLRAVQQQQQTVRYVVKRNDGTYQRIDPIPPTNHGGVRITRAVPQTRQMHQPMYQEVVEDVDYELMH</sequence>
<dbReference type="SMART" id="SM00523">
    <property type="entry name" value="DWA"/>
    <property type="match status" value="1"/>
</dbReference>
<dbReference type="GO" id="GO:0005634">
    <property type="term" value="C:nucleus"/>
    <property type="evidence" value="ECO:0007669"/>
    <property type="project" value="UniProtKB-SubCell"/>
</dbReference>
<dbReference type="InterPro" id="IPR000647">
    <property type="entry name" value="CTF/NFI"/>
</dbReference>
<feature type="transmembrane region" description="Helical" evidence="10">
    <location>
        <begin position="48"/>
        <end position="69"/>
    </location>
</feature>
<keyword evidence="6" id="KW-0804">Transcription</keyword>
<feature type="domain" description="CTF/NF-I" evidence="11">
    <location>
        <begin position="547"/>
        <end position="741"/>
    </location>
</feature>
<dbReference type="Proteomes" id="UP000887575">
    <property type="component" value="Unassembled WGS sequence"/>
</dbReference>
<dbReference type="AlphaFoldDB" id="A0AAF3EZG5"/>
<feature type="compositionally biased region" description="Basic and acidic residues" evidence="9">
    <location>
        <begin position="118"/>
        <end position="132"/>
    </location>
</feature>
<proteinExistence type="predicted"/>
<comment type="subcellular location">
    <subcellularLocation>
        <location evidence="1">Nucleus</location>
    </subcellularLocation>
</comment>
<evidence type="ECO:0000256" key="10">
    <source>
        <dbReference type="SAM" id="Phobius"/>
    </source>
</evidence>
<evidence type="ECO:0000256" key="5">
    <source>
        <dbReference type="ARBA" id="ARBA00023159"/>
    </source>
</evidence>
<evidence type="ECO:0000256" key="1">
    <source>
        <dbReference type="ARBA" id="ARBA00004123"/>
    </source>
</evidence>
<dbReference type="PROSITE" id="PS51080">
    <property type="entry name" value="CTF_NFI_2"/>
    <property type="match status" value="1"/>
</dbReference>